<protein>
    <submittedName>
        <fullName evidence="2">Uncharacterized protein</fullName>
    </submittedName>
</protein>
<name>A0A3S9VZZ1_9BACT</name>
<gene>
    <name evidence="2" type="ORF">D8S85_15445</name>
</gene>
<dbReference type="AlphaFoldDB" id="A0A3S9VZZ1"/>
<feature type="compositionally biased region" description="Basic residues" evidence="1">
    <location>
        <begin position="61"/>
        <end position="80"/>
    </location>
</feature>
<accession>A0A3S9VZZ1</accession>
<feature type="region of interest" description="Disordered" evidence="1">
    <location>
        <begin position="20"/>
        <end position="96"/>
    </location>
</feature>
<dbReference type="KEGG" id="buy:D8S85_15445"/>
<evidence type="ECO:0000313" key="2">
    <source>
        <dbReference type="EMBL" id="AZS32068.1"/>
    </source>
</evidence>
<dbReference type="OrthoDB" id="9868668at2"/>
<dbReference type="EMBL" id="CP032819">
    <property type="protein sequence ID" value="AZS32068.1"/>
    <property type="molecule type" value="Genomic_DNA"/>
</dbReference>
<organism evidence="2 3">
    <name type="scientific">Butyricimonas faecalis</name>
    <dbReference type="NCBI Taxonomy" id="2093856"/>
    <lineage>
        <taxon>Bacteria</taxon>
        <taxon>Pseudomonadati</taxon>
        <taxon>Bacteroidota</taxon>
        <taxon>Bacteroidia</taxon>
        <taxon>Bacteroidales</taxon>
        <taxon>Odoribacteraceae</taxon>
        <taxon>Butyricimonas</taxon>
    </lineage>
</organism>
<proteinExistence type="predicted"/>
<keyword evidence="3" id="KW-1185">Reference proteome</keyword>
<reference evidence="2 3" key="1">
    <citation type="submission" date="2018-10" db="EMBL/GenBank/DDBJ databases">
        <title>Butyricimonas faecalis sp. nov., isolated from human faeces and emended description of the genus Butyricimonas.</title>
        <authorList>
            <person name="Le Roy T."/>
            <person name="Van der Smissen P."/>
            <person name="Paquot A."/>
            <person name="Delzenne N."/>
            <person name="Muccioli G."/>
            <person name="Collet J.-F."/>
            <person name="Cani P.D."/>
        </authorList>
    </citation>
    <scope>NUCLEOTIDE SEQUENCE [LARGE SCALE GENOMIC DNA]</scope>
    <source>
        <strain evidence="2 3">H184</strain>
    </source>
</reference>
<evidence type="ECO:0000256" key="1">
    <source>
        <dbReference type="SAM" id="MobiDB-lite"/>
    </source>
</evidence>
<evidence type="ECO:0000313" key="3">
    <source>
        <dbReference type="Proteomes" id="UP000270673"/>
    </source>
</evidence>
<dbReference type="Proteomes" id="UP000270673">
    <property type="component" value="Chromosome"/>
</dbReference>
<sequence>MFQCVRLSISSSVIMFHRERKECGPENGKNGGRSRNNAPKPESGKKGEAYGQPQPIEEKRQGRHGKRRQTARTARKRQRKNCNMQSWERAQPLSPFEVSPDGTGRRFCLENSGWRDPLGYHNAAKYPPADFFIDLVLCVVGRFACQVPNLSATRTAIPERFFGRKITAGNFMSRKPKA</sequence>